<dbReference type="AlphaFoldDB" id="A0A179I8D7"/>
<comment type="caution">
    <text evidence="7">The sequence shown here is derived from an EMBL/GenBank/DDBJ whole genome shotgun (WGS) entry which is preliminary data.</text>
</comment>
<evidence type="ECO:0000313" key="7">
    <source>
        <dbReference type="EMBL" id="OAQ97968.1"/>
    </source>
</evidence>
<dbReference type="PANTHER" id="PTHR47424:SF6">
    <property type="entry name" value="PROLINE UTILIZATION TRANS-ACTIVATOR"/>
    <property type="match status" value="1"/>
</dbReference>
<dbReference type="Gene3D" id="4.10.240.10">
    <property type="entry name" value="Zn(2)-C6 fungal-type DNA-binding domain"/>
    <property type="match status" value="1"/>
</dbReference>
<evidence type="ECO:0000313" key="8">
    <source>
        <dbReference type="Proteomes" id="UP000243081"/>
    </source>
</evidence>
<dbReference type="PROSITE" id="PS50048">
    <property type="entry name" value="ZN2_CY6_FUNGAL_2"/>
    <property type="match status" value="1"/>
</dbReference>
<dbReference type="GO" id="GO:0003677">
    <property type="term" value="F:DNA binding"/>
    <property type="evidence" value="ECO:0007669"/>
    <property type="project" value="InterPro"/>
</dbReference>
<keyword evidence="3" id="KW-0804">Transcription</keyword>
<sequence length="751" mass="83374">MSTKASPASETGTLRPVACVPILLDYDDFNCIANDRLLSCLNCRQRRSYCSKDKPSCSRCRDSGVVCTYEGARKILVNEAYLRDLERKAKALDRNTEEQATPRAGTESGIANLNEEETDDFEAAEPLFESFTHLRLNRPSASFQGPASSDTFLRNVSQVTGLGDEHDSLDNDPNLCEPVTLPSRKRAFSPHLRLPPLHIARRFFAAQYSFIGPIFAFTESKQEFEKSLFRAYSGLPDATDREGCLHYAKLLLVLAFGQLYSVNQWVDFRGPPGFTYFSEALSLLPETHEDGSLLCVEALALAGYFLQNMNRRDAAFQFIGRALRMSISLGLHHEVESLSAATSLVPPATLTEEATKEHRRRTWWSVYSLDRILSVKSGNPITIQDEDIGVRLPSRLPSEPEYCPAIVLRQYTKLSKILGEIHKKIYHKTNGAETRSGKTLMASVQKILIDLSDWDSELPYGLRFDPDRLSIGRESVSTLAHYYQCINMTIRPLFFHVVKERLAQIRKRPKALIKEADWKTGLSQTTVRVIEMCIGAALDSINIMVIAATKDLVGKCTLCQNSQQTPQSNAEAATYGYMDGEHIFSATIILVMVCAAFPENATNMSVMKTGLNLLRTMSERGNTHIGARYEVLVRLLATIMPESDCYSAPVDSTPPPNSALFFAPPADPSAFLAATSASLGSSGQQQAVLDMGSEYPSRFPVMDIQTLSEPFYDEGGTAGLDFGLWEEGFAYPTMDLDLDLAEPRPPTAQHP</sequence>
<evidence type="ECO:0000259" key="6">
    <source>
        <dbReference type="PROSITE" id="PS50048"/>
    </source>
</evidence>
<dbReference type="InterPro" id="IPR036864">
    <property type="entry name" value="Zn2-C6_fun-type_DNA-bd_sf"/>
</dbReference>
<keyword evidence="8" id="KW-1185">Reference proteome</keyword>
<evidence type="ECO:0000256" key="1">
    <source>
        <dbReference type="ARBA" id="ARBA00022723"/>
    </source>
</evidence>
<dbReference type="SMART" id="SM00066">
    <property type="entry name" value="GAL4"/>
    <property type="match status" value="1"/>
</dbReference>
<dbReference type="CDD" id="cd12148">
    <property type="entry name" value="fungal_TF_MHR"/>
    <property type="match status" value="1"/>
</dbReference>
<dbReference type="Pfam" id="PF04082">
    <property type="entry name" value="Fungal_trans"/>
    <property type="match status" value="1"/>
</dbReference>
<accession>A0A179I8D7</accession>
<gene>
    <name evidence="7" type="ORF">LLEC1_00535</name>
</gene>
<dbReference type="CDD" id="cd00067">
    <property type="entry name" value="GAL4"/>
    <property type="match status" value="1"/>
</dbReference>
<evidence type="ECO:0000256" key="4">
    <source>
        <dbReference type="ARBA" id="ARBA00023242"/>
    </source>
</evidence>
<organism evidence="7 8">
    <name type="scientific">Cordyceps confragosa</name>
    <name type="common">Lecanicillium lecanii</name>
    <dbReference type="NCBI Taxonomy" id="2714763"/>
    <lineage>
        <taxon>Eukaryota</taxon>
        <taxon>Fungi</taxon>
        <taxon>Dikarya</taxon>
        <taxon>Ascomycota</taxon>
        <taxon>Pezizomycotina</taxon>
        <taxon>Sordariomycetes</taxon>
        <taxon>Hypocreomycetidae</taxon>
        <taxon>Hypocreales</taxon>
        <taxon>Cordycipitaceae</taxon>
        <taxon>Akanthomyces</taxon>
    </lineage>
</organism>
<dbReference type="GO" id="GO:0008270">
    <property type="term" value="F:zinc ion binding"/>
    <property type="evidence" value="ECO:0007669"/>
    <property type="project" value="InterPro"/>
</dbReference>
<name>A0A179I8D7_CORDF</name>
<dbReference type="EMBL" id="LUKN01003136">
    <property type="protein sequence ID" value="OAQ97968.1"/>
    <property type="molecule type" value="Genomic_DNA"/>
</dbReference>
<dbReference type="Proteomes" id="UP000243081">
    <property type="component" value="Unassembled WGS sequence"/>
</dbReference>
<evidence type="ECO:0000256" key="3">
    <source>
        <dbReference type="ARBA" id="ARBA00023163"/>
    </source>
</evidence>
<evidence type="ECO:0000256" key="5">
    <source>
        <dbReference type="SAM" id="MobiDB-lite"/>
    </source>
</evidence>
<keyword evidence="1" id="KW-0479">Metal-binding</keyword>
<dbReference type="InterPro" id="IPR051127">
    <property type="entry name" value="Fungal_SecMet_Regulators"/>
</dbReference>
<dbReference type="InterPro" id="IPR001138">
    <property type="entry name" value="Zn2Cys6_DnaBD"/>
</dbReference>
<dbReference type="GO" id="GO:0006351">
    <property type="term" value="P:DNA-templated transcription"/>
    <property type="evidence" value="ECO:0007669"/>
    <property type="project" value="InterPro"/>
</dbReference>
<dbReference type="OMA" id="MVATYGY"/>
<evidence type="ECO:0000256" key="2">
    <source>
        <dbReference type="ARBA" id="ARBA00023015"/>
    </source>
</evidence>
<dbReference type="SMART" id="SM00906">
    <property type="entry name" value="Fungal_trans"/>
    <property type="match status" value="1"/>
</dbReference>
<feature type="region of interest" description="Disordered" evidence="5">
    <location>
        <begin position="92"/>
        <end position="111"/>
    </location>
</feature>
<dbReference type="InterPro" id="IPR007219">
    <property type="entry name" value="XnlR_reg_dom"/>
</dbReference>
<dbReference type="PROSITE" id="PS00463">
    <property type="entry name" value="ZN2_CY6_FUNGAL_1"/>
    <property type="match status" value="1"/>
</dbReference>
<dbReference type="PANTHER" id="PTHR47424">
    <property type="entry name" value="REGULATORY PROTEIN GAL4"/>
    <property type="match status" value="1"/>
</dbReference>
<dbReference type="Pfam" id="PF00172">
    <property type="entry name" value="Zn_clus"/>
    <property type="match status" value="1"/>
</dbReference>
<dbReference type="OrthoDB" id="3266505at2759"/>
<keyword evidence="2" id="KW-0805">Transcription regulation</keyword>
<keyword evidence="4" id="KW-0539">Nucleus</keyword>
<protein>
    <recommendedName>
        <fullName evidence="6">Zn(2)-C6 fungal-type domain-containing protein</fullName>
    </recommendedName>
</protein>
<proteinExistence type="predicted"/>
<dbReference type="SUPFAM" id="SSF57701">
    <property type="entry name" value="Zn2/Cys6 DNA-binding domain"/>
    <property type="match status" value="1"/>
</dbReference>
<feature type="domain" description="Zn(2)-C6 fungal-type" evidence="6">
    <location>
        <begin position="39"/>
        <end position="69"/>
    </location>
</feature>
<dbReference type="GO" id="GO:0000981">
    <property type="term" value="F:DNA-binding transcription factor activity, RNA polymerase II-specific"/>
    <property type="evidence" value="ECO:0007669"/>
    <property type="project" value="InterPro"/>
</dbReference>
<reference evidence="7 8" key="1">
    <citation type="submission" date="2016-03" db="EMBL/GenBank/DDBJ databases">
        <title>Fine-scale spatial genetic structure of a fungal parasite of coffee scale insects.</title>
        <authorList>
            <person name="Jackson D."/>
            <person name="Zemenick K.A."/>
            <person name="Malloure B."/>
            <person name="Quandt C.A."/>
            <person name="James T.Y."/>
        </authorList>
    </citation>
    <scope>NUCLEOTIDE SEQUENCE [LARGE SCALE GENOMIC DNA]</scope>
    <source>
        <strain evidence="7 8">UM487</strain>
    </source>
</reference>